<dbReference type="PANTHER" id="PTHR11102:SF160">
    <property type="entry name" value="ERAD-ASSOCIATED E3 UBIQUITIN-PROTEIN LIGASE COMPONENT HRD3"/>
    <property type="match status" value="1"/>
</dbReference>
<protein>
    <submittedName>
        <fullName evidence="3">Uncharacterized protein</fullName>
    </submittedName>
</protein>
<proteinExistence type="predicted"/>
<sequence>MKIKLRESLLGLAMMVAIVTTAANVVRADFADGVTAYEAGNYKAAFDEWLPLAQKNDPAAMRNVGHIYRRGLGVDQDYKKALNWYKRAATLGFDRAQANVGDMYLKGEGVPQDYEQAVQWFARAAQQGHVLSQYNLGLLLENGLGVEKNDELALGWYEAAAQAGYAPAIEKATALKSGVVVAKKDASSEQPKPSLEVPTQQTAAVEPEESLKVAPIAVIAAATTVEATEVIRSSDVSSSQASKLAETAPESTQKQGFYDALKSLTKEKPAVVAATAATVPVVAASQDEDRVPVATIEETPEVKVAAVAAVPVAAAVSQQSAKSAKEKEVAEPTAKSAAEPAPAPVKMSTAAVASTSGAVSTTATVKNGLTLEEKLEMADLAYTLKEYQQSLSIWAVLAQQNNAEAQYRLGKLFYSGHAVPIDRVRAYYWWEKAKGNGSADAGVALANLEKTLTHMELRQIQRTN</sequence>
<dbReference type="InterPro" id="IPR011990">
    <property type="entry name" value="TPR-like_helical_dom_sf"/>
</dbReference>
<accession>A0ABY4W6Y2</accession>
<dbReference type="PANTHER" id="PTHR11102">
    <property type="entry name" value="SEL-1-LIKE PROTEIN"/>
    <property type="match status" value="1"/>
</dbReference>
<organism evidence="3 4">
    <name type="scientific">Sneathiella marina</name>
    <dbReference type="NCBI Taxonomy" id="2950108"/>
    <lineage>
        <taxon>Bacteria</taxon>
        <taxon>Pseudomonadati</taxon>
        <taxon>Pseudomonadota</taxon>
        <taxon>Alphaproteobacteria</taxon>
        <taxon>Sneathiellales</taxon>
        <taxon>Sneathiellaceae</taxon>
        <taxon>Sneathiella</taxon>
    </lineage>
</organism>
<evidence type="ECO:0000256" key="2">
    <source>
        <dbReference type="SAM" id="SignalP"/>
    </source>
</evidence>
<evidence type="ECO:0000256" key="1">
    <source>
        <dbReference type="SAM" id="MobiDB-lite"/>
    </source>
</evidence>
<dbReference type="SMART" id="SM00671">
    <property type="entry name" value="SEL1"/>
    <property type="match status" value="4"/>
</dbReference>
<dbReference type="InterPro" id="IPR050767">
    <property type="entry name" value="Sel1_AlgK"/>
</dbReference>
<feature type="chain" id="PRO_5046761274" evidence="2">
    <location>
        <begin position="23"/>
        <end position="464"/>
    </location>
</feature>
<dbReference type="RefSeq" id="WP_251937212.1">
    <property type="nucleotide sequence ID" value="NZ_CP098747.1"/>
</dbReference>
<dbReference type="InterPro" id="IPR006597">
    <property type="entry name" value="Sel1-like"/>
</dbReference>
<dbReference type="Pfam" id="PF08238">
    <property type="entry name" value="Sel1"/>
    <property type="match status" value="4"/>
</dbReference>
<dbReference type="Proteomes" id="UP001056291">
    <property type="component" value="Chromosome"/>
</dbReference>
<keyword evidence="4" id="KW-1185">Reference proteome</keyword>
<name>A0ABY4W6Y2_9PROT</name>
<feature type="region of interest" description="Disordered" evidence="1">
    <location>
        <begin position="321"/>
        <end position="342"/>
    </location>
</feature>
<feature type="signal peptide" evidence="2">
    <location>
        <begin position="1"/>
        <end position="22"/>
    </location>
</feature>
<dbReference type="SUPFAM" id="SSF81901">
    <property type="entry name" value="HCP-like"/>
    <property type="match status" value="2"/>
</dbReference>
<keyword evidence="2" id="KW-0732">Signal</keyword>
<evidence type="ECO:0000313" key="3">
    <source>
        <dbReference type="EMBL" id="USG62923.1"/>
    </source>
</evidence>
<reference evidence="3" key="1">
    <citation type="submission" date="2022-06" db="EMBL/GenBank/DDBJ databases">
        <title>Sneathiella actinostolidae sp. nov., isolated from a sea anemonein the Western Pacific Ocean.</title>
        <authorList>
            <person name="Wei M.J."/>
        </authorList>
    </citation>
    <scope>NUCLEOTIDE SEQUENCE</scope>
    <source>
        <strain evidence="3">PHK-P5</strain>
    </source>
</reference>
<dbReference type="EMBL" id="CP098747">
    <property type="protein sequence ID" value="USG62923.1"/>
    <property type="molecule type" value="Genomic_DNA"/>
</dbReference>
<dbReference type="Gene3D" id="1.25.40.10">
    <property type="entry name" value="Tetratricopeptide repeat domain"/>
    <property type="match status" value="2"/>
</dbReference>
<evidence type="ECO:0000313" key="4">
    <source>
        <dbReference type="Proteomes" id="UP001056291"/>
    </source>
</evidence>
<gene>
    <name evidence="3" type="ORF">NBZ79_08025</name>
</gene>